<comment type="similarity">
    <text evidence="2">Belongs to the cytochrome P450 family.</text>
</comment>
<dbReference type="InterPro" id="IPR036396">
    <property type="entry name" value="Cyt_P450_sf"/>
</dbReference>
<name>A0A4R6ANM1_9RHOB</name>
<dbReference type="OrthoDB" id="9764248at2"/>
<evidence type="ECO:0000256" key="6">
    <source>
        <dbReference type="ARBA" id="ARBA00023004"/>
    </source>
</evidence>
<evidence type="ECO:0000256" key="3">
    <source>
        <dbReference type="ARBA" id="ARBA00022617"/>
    </source>
</evidence>
<dbReference type="Proteomes" id="UP000295701">
    <property type="component" value="Unassembled WGS sequence"/>
</dbReference>
<comment type="cofactor">
    <cofactor evidence="1">
        <name>heme</name>
        <dbReference type="ChEBI" id="CHEBI:30413"/>
    </cofactor>
</comment>
<keyword evidence="6" id="KW-0408">Iron</keyword>
<protein>
    <submittedName>
        <fullName evidence="8">Cytochrome P450</fullName>
    </submittedName>
</protein>
<dbReference type="Pfam" id="PF00067">
    <property type="entry name" value="p450"/>
    <property type="match status" value="1"/>
</dbReference>
<dbReference type="CDD" id="cd11067">
    <property type="entry name" value="CYP152"/>
    <property type="match status" value="1"/>
</dbReference>
<keyword evidence="3" id="KW-0349">Heme</keyword>
<dbReference type="GO" id="GO:0016705">
    <property type="term" value="F:oxidoreductase activity, acting on paired donors, with incorporation or reduction of molecular oxygen"/>
    <property type="evidence" value="ECO:0007669"/>
    <property type="project" value="InterPro"/>
</dbReference>
<accession>A0A4R6ANM1</accession>
<evidence type="ECO:0000256" key="7">
    <source>
        <dbReference type="ARBA" id="ARBA00023033"/>
    </source>
</evidence>
<dbReference type="GO" id="GO:0004497">
    <property type="term" value="F:monooxygenase activity"/>
    <property type="evidence" value="ECO:0007669"/>
    <property type="project" value="UniProtKB-KW"/>
</dbReference>
<dbReference type="PANTHER" id="PTHR24286">
    <property type="entry name" value="CYTOCHROME P450 26"/>
    <property type="match status" value="1"/>
</dbReference>
<sequence>MPHDLTLAIARAPYTALSDAARRHDARAFEARLFGRRTTVLTGAEAARVFYSDAMERAGSAPAFLGYSLFGKGGVQGLDGEAHRARKALHLDLMTRDTPAELASRVSDALDTLAEGRPDLVTVQDAAELILARVICDWAGVPVAPDEMRMRAAQLSNLFEHAAPIHPAFLKAVRARRQSDDWGASLIGAVREGRLEVPQDRALYRIATWRDHEGALMPPDVGAVELSNVLRPFVAISAFLTFLAHVMKTEPKAAGADPHDLVQETRRTAPFFPMLVARAARATEALGHPIPQGQRVLLDIYGTNRDASVWDAPDAFRPERFNGREVGPFELIPQGGGDHVSGHRCPGEWTTIAVMEAFVRWSRRVAWDVPDQDLTLDMRSLPALPRDRMRIARLRPQNP</sequence>
<dbReference type="EMBL" id="SNAA01000002">
    <property type="protein sequence ID" value="TDL83536.1"/>
    <property type="molecule type" value="Genomic_DNA"/>
</dbReference>
<keyword evidence="4" id="KW-0479">Metal-binding</keyword>
<evidence type="ECO:0000313" key="9">
    <source>
        <dbReference type="Proteomes" id="UP000295701"/>
    </source>
</evidence>
<evidence type="ECO:0000313" key="8">
    <source>
        <dbReference type="EMBL" id="TDL83536.1"/>
    </source>
</evidence>
<evidence type="ECO:0000256" key="4">
    <source>
        <dbReference type="ARBA" id="ARBA00022723"/>
    </source>
</evidence>
<reference evidence="8 9" key="1">
    <citation type="submission" date="2019-03" db="EMBL/GenBank/DDBJ databases">
        <title>Primorskyibacter sp. SS33 isolated from sediments.</title>
        <authorList>
            <person name="Xunke S."/>
        </authorList>
    </citation>
    <scope>NUCLEOTIDE SEQUENCE [LARGE SCALE GENOMIC DNA]</scope>
    <source>
        <strain evidence="8 9">SS33</strain>
    </source>
</reference>
<keyword evidence="5" id="KW-0560">Oxidoreductase</keyword>
<evidence type="ECO:0000256" key="2">
    <source>
        <dbReference type="ARBA" id="ARBA00010617"/>
    </source>
</evidence>
<keyword evidence="7" id="KW-0503">Monooxygenase</keyword>
<dbReference type="RefSeq" id="WP_133395489.1">
    <property type="nucleotide sequence ID" value="NZ_SNAA01000002.1"/>
</dbReference>
<gene>
    <name evidence="8" type="ORF">E2L08_02510</name>
</gene>
<dbReference type="GO" id="GO:0005506">
    <property type="term" value="F:iron ion binding"/>
    <property type="evidence" value="ECO:0007669"/>
    <property type="project" value="InterPro"/>
</dbReference>
<evidence type="ECO:0000256" key="5">
    <source>
        <dbReference type="ARBA" id="ARBA00023002"/>
    </source>
</evidence>
<dbReference type="PANTHER" id="PTHR24286:SF24">
    <property type="entry name" value="LANOSTEROL 14-ALPHA DEMETHYLASE"/>
    <property type="match status" value="1"/>
</dbReference>
<dbReference type="GO" id="GO:0016125">
    <property type="term" value="P:sterol metabolic process"/>
    <property type="evidence" value="ECO:0007669"/>
    <property type="project" value="TreeGrafter"/>
</dbReference>
<dbReference type="Gene3D" id="1.10.630.10">
    <property type="entry name" value="Cytochrome P450"/>
    <property type="match status" value="1"/>
</dbReference>
<proteinExistence type="inferred from homology"/>
<dbReference type="InterPro" id="IPR001128">
    <property type="entry name" value="Cyt_P450"/>
</dbReference>
<keyword evidence="9" id="KW-1185">Reference proteome</keyword>
<dbReference type="SUPFAM" id="SSF48264">
    <property type="entry name" value="Cytochrome P450"/>
    <property type="match status" value="1"/>
</dbReference>
<evidence type="ECO:0000256" key="1">
    <source>
        <dbReference type="ARBA" id="ARBA00001971"/>
    </source>
</evidence>
<organism evidence="8 9">
    <name type="scientific">Palleronia sediminis</name>
    <dbReference type="NCBI Taxonomy" id="2547833"/>
    <lineage>
        <taxon>Bacteria</taxon>
        <taxon>Pseudomonadati</taxon>
        <taxon>Pseudomonadota</taxon>
        <taxon>Alphaproteobacteria</taxon>
        <taxon>Rhodobacterales</taxon>
        <taxon>Roseobacteraceae</taxon>
        <taxon>Palleronia</taxon>
    </lineage>
</organism>
<comment type="caution">
    <text evidence="8">The sequence shown here is derived from an EMBL/GenBank/DDBJ whole genome shotgun (WGS) entry which is preliminary data.</text>
</comment>
<dbReference type="AlphaFoldDB" id="A0A4R6ANM1"/>
<dbReference type="GO" id="GO:0020037">
    <property type="term" value="F:heme binding"/>
    <property type="evidence" value="ECO:0007669"/>
    <property type="project" value="InterPro"/>
</dbReference>